<gene>
    <name evidence="4" type="ORF">COL8621_00221</name>
</gene>
<keyword evidence="3" id="KW-0143">Chaperone</keyword>
<proteinExistence type="inferred from homology"/>
<keyword evidence="2" id="KW-0809">Transit peptide</keyword>
<evidence type="ECO:0000256" key="1">
    <source>
        <dbReference type="ARBA" id="ARBA00008231"/>
    </source>
</evidence>
<dbReference type="Gene3D" id="3.30.2180.10">
    <property type="entry name" value="ATP12-like"/>
    <property type="match status" value="1"/>
</dbReference>
<organism evidence="4 5">
    <name type="scientific">Actibacterium lipolyticum</name>
    <dbReference type="NCBI Taxonomy" id="1524263"/>
    <lineage>
        <taxon>Bacteria</taxon>
        <taxon>Pseudomonadati</taxon>
        <taxon>Pseudomonadota</taxon>
        <taxon>Alphaproteobacteria</taxon>
        <taxon>Rhodobacterales</taxon>
        <taxon>Roseobacteraceae</taxon>
        <taxon>Actibacterium</taxon>
    </lineage>
</organism>
<reference evidence="5" key="1">
    <citation type="submission" date="2017-05" db="EMBL/GenBank/DDBJ databases">
        <authorList>
            <person name="Rodrigo-Torres L."/>
            <person name="Arahal R. D."/>
            <person name="Lucena T."/>
        </authorList>
    </citation>
    <scope>NUCLEOTIDE SEQUENCE [LARGE SCALE GENOMIC DNA]</scope>
    <source>
        <strain evidence="5">CECT 8621</strain>
    </source>
</reference>
<dbReference type="SUPFAM" id="SSF160909">
    <property type="entry name" value="ATP12-like"/>
    <property type="match status" value="1"/>
</dbReference>
<evidence type="ECO:0000256" key="2">
    <source>
        <dbReference type="ARBA" id="ARBA00022946"/>
    </source>
</evidence>
<protein>
    <submittedName>
        <fullName evidence="4">ATP12 chaperone protein</fullName>
    </submittedName>
</protein>
<dbReference type="PANTHER" id="PTHR21013:SF10">
    <property type="entry name" value="ATP SYNTHASE MITOCHONDRIAL F1 COMPLEX ASSEMBLY FACTOR 2"/>
    <property type="match status" value="1"/>
</dbReference>
<dbReference type="PANTHER" id="PTHR21013">
    <property type="entry name" value="ATP SYNTHASE MITOCHONDRIAL F1 COMPLEX ASSEMBLY FACTOR 2/ATP12 PROTEIN, MITOCHONDRIAL PRECURSOR"/>
    <property type="match status" value="1"/>
</dbReference>
<comment type="similarity">
    <text evidence="1">Belongs to the ATP12 family.</text>
</comment>
<dbReference type="GO" id="GO:0043461">
    <property type="term" value="P:proton-transporting ATP synthase complex assembly"/>
    <property type="evidence" value="ECO:0007669"/>
    <property type="project" value="InterPro"/>
</dbReference>
<dbReference type="Proteomes" id="UP000202922">
    <property type="component" value="Unassembled WGS sequence"/>
</dbReference>
<sequence length="241" mass="26745">MSGWKNKRFWKEATCAEVEGGFAVHLDGRVVKTPAKSALTVPTLPMAQEIAAEWDAQGEEVDPLSMPVTRSANAAIDKVTPQHSEVAEMIAAYGGTDLLCYRAESPVELIARQAQAWDPLLKRAEREFAAPLSVTAGVMHCAQPEDSLRALSKRVSDMTPFELTALHDLVALSGSLIIGLATMEGWEKPEELWRISRLDETWQEEQWGPDDEATELAETKRESFFHAFRFYNLARTPASSN</sequence>
<dbReference type="RefSeq" id="WP_093965466.1">
    <property type="nucleotide sequence ID" value="NZ_FXYE01000001.1"/>
</dbReference>
<dbReference type="InterPro" id="IPR023335">
    <property type="entry name" value="ATP12_ortho_dom_sf"/>
</dbReference>
<dbReference type="Pfam" id="PF07542">
    <property type="entry name" value="ATP12"/>
    <property type="match status" value="1"/>
</dbReference>
<dbReference type="EMBL" id="FXYE01000001">
    <property type="protein sequence ID" value="SMX30989.1"/>
    <property type="molecule type" value="Genomic_DNA"/>
</dbReference>
<dbReference type="Gene3D" id="1.10.3580.10">
    <property type="entry name" value="ATP12 ATPase"/>
    <property type="match status" value="1"/>
</dbReference>
<dbReference type="InterPro" id="IPR042272">
    <property type="entry name" value="ATP12_ATP_synth-F1-assembly_N"/>
</dbReference>
<evidence type="ECO:0000313" key="4">
    <source>
        <dbReference type="EMBL" id="SMX30989.1"/>
    </source>
</evidence>
<evidence type="ECO:0000256" key="3">
    <source>
        <dbReference type="ARBA" id="ARBA00023186"/>
    </source>
</evidence>
<name>A0A238JK07_9RHOB</name>
<evidence type="ECO:0000313" key="5">
    <source>
        <dbReference type="Proteomes" id="UP000202922"/>
    </source>
</evidence>
<dbReference type="AlphaFoldDB" id="A0A238JK07"/>
<dbReference type="InterPro" id="IPR011419">
    <property type="entry name" value="ATP12_ATP_synth-F1-assembly"/>
</dbReference>
<dbReference type="OrthoDB" id="9797825at2"/>
<keyword evidence="5" id="KW-1185">Reference proteome</keyword>
<accession>A0A238JK07</accession>